<proteinExistence type="predicted"/>
<gene>
    <name evidence="1" type="ORF">Gotri_001328</name>
</gene>
<sequence length="83" mass="10139">MDWATVYDLLNVKDNSGFDAKMMFPWMRWMSRLHNCIRRKETKMVPHLQRSKKIFLMEVNKLLLQLLMLPYFWGKTYELLALN</sequence>
<dbReference type="AlphaFoldDB" id="A0A7J9FEP6"/>
<protein>
    <submittedName>
        <fullName evidence="1">Uncharacterized protein</fullName>
    </submittedName>
</protein>
<comment type="caution">
    <text evidence="1">The sequence shown here is derived from an EMBL/GenBank/DDBJ whole genome shotgun (WGS) entry which is preliminary data.</text>
</comment>
<accession>A0A7J9FEP6</accession>
<dbReference type="Proteomes" id="UP000593568">
    <property type="component" value="Unassembled WGS sequence"/>
</dbReference>
<keyword evidence="2" id="KW-1185">Reference proteome</keyword>
<organism evidence="1 2">
    <name type="scientific">Gossypium trilobum</name>
    <dbReference type="NCBI Taxonomy" id="34281"/>
    <lineage>
        <taxon>Eukaryota</taxon>
        <taxon>Viridiplantae</taxon>
        <taxon>Streptophyta</taxon>
        <taxon>Embryophyta</taxon>
        <taxon>Tracheophyta</taxon>
        <taxon>Spermatophyta</taxon>
        <taxon>Magnoliopsida</taxon>
        <taxon>eudicotyledons</taxon>
        <taxon>Gunneridae</taxon>
        <taxon>Pentapetalae</taxon>
        <taxon>rosids</taxon>
        <taxon>malvids</taxon>
        <taxon>Malvales</taxon>
        <taxon>Malvaceae</taxon>
        <taxon>Malvoideae</taxon>
        <taxon>Gossypium</taxon>
    </lineage>
</organism>
<evidence type="ECO:0000313" key="1">
    <source>
        <dbReference type="EMBL" id="MBA0783651.1"/>
    </source>
</evidence>
<name>A0A7J9FEP6_9ROSI</name>
<reference evidence="1 2" key="1">
    <citation type="journal article" date="2019" name="Genome Biol. Evol.">
        <title>Insights into the evolution of the New World diploid cottons (Gossypium, subgenus Houzingenia) based on genome sequencing.</title>
        <authorList>
            <person name="Grover C.E."/>
            <person name="Arick M.A. 2nd"/>
            <person name="Thrash A."/>
            <person name="Conover J.L."/>
            <person name="Sanders W.S."/>
            <person name="Peterson D.G."/>
            <person name="Frelichowski J.E."/>
            <person name="Scheffler J.A."/>
            <person name="Scheffler B.E."/>
            <person name="Wendel J.F."/>
        </authorList>
    </citation>
    <scope>NUCLEOTIDE SEQUENCE [LARGE SCALE GENOMIC DNA]</scope>
    <source>
        <strain evidence="1">8</strain>
        <tissue evidence="1">Leaf</tissue>
    </source>
</reference>
<dbReference type="EMBL" id="JABEZW010000013">
    <property type="protein sequence ID" value="MBA0783651.1"/>
    <property type="molecule type" value="Genomic_DNA"/>
</dbReference>
<evidence type="ECO:0000313" key="2">
    <source>
        <dbReference type="Proteomes" id="UP000593568"/>
    </source>
</evidence>